<dbReference type="EMBL" id="JAWPEI010000009">
    <property type="protein sequence ID" value="KAK4716518.1"/>
    <property type="molecule type" value="Genomic_DNA"/>
</dbReference>
<dbReference type="AlphaFoldDB" id="A0AAV9KU85"/>
<comment type="caution">
    <text evidence="2">The sequence shown here is derived from an EMBL/GenBank/DDBJ whole genome shotgun (WGS) entry which is preliminary data.</text>
</comment>
<evidence type="ECO:0000313" key="3">
    <source>
        <dbReference type="Proteomes" id="UP001311915"/>
    </source>
</evidence>
<protein>
    <submittedName>
        <fullName evidence="2">Uncharacterized protein</fullName>
    </submittedName>
</protein>
<evidence type="ECO:0000256" key="1">
    <source>
        <dbReference type="SAM" id="MobiDB-lite"/>
    </source>
</evidence>
<gene>
    <name evidence="2" type="ORF">R3W88_014856</name>
</gene>
<reference evidence="2 3" key="1">
    <citation type="submission" date="2023-10" db="EMBL/GenBank/DDBJ databases">
        <title>Genome-Wide Identification Analysis in wild type Solanum Pinnatisectum Reveals Some Genes Defensing Phytophthora Infestans.</title>
        <authorList>
            <person name="Sun C."/>
        </authorList>
    </citation>
    <scope>NUCLEOTIDE SEQUENCE [LARGE SCALE GENOMIC DNA]</scope>
    <source>
        <strain evidence="2">LQN</strain>
        <tissue evidence="2">Leaf</tissue>
    </source>
</reference>
<sequence length="138" mass="16119">MSLQDSYLMEALKIKIQILGAPQLAWIVQNHAMDLSLPGGQDVLFLNVDATNGTTYLDQKDNLDSESISEFFGNDLDWIRQFNYDGLGVFWYNCPFKEHNPWDIDCECSKCEDNYYESEDDDKEDNDEYSYDRAKRDE</sequence>
<organism evidence="2 3">
    <name type="scientific">Solanum pinnatisectum</name>
    <name type="common">tansyleaf nightshade</name>
    <dbReference type="NCBI Taxonomy" id="50273"/>
    <lineage>
        <taxon>Eukaryota</taxon>
        <taxon>Viridiplantae</taxon>
        <taxon>Streptophyta</taxon>
        <taxon>Embryophyta</taxon>
        <taxon>Tracheophyta</taxon>
        <taxon>Spermatophyta</taxon>
        <taxon>Magnoliopsida</taxon>
        <taxon>eudicotyledons</taxon>
        <taxon>Gunneridae</taxon>
        <taxon>Pentapetalae</taxon>
        <taxon>asterids</taxon>
        <taxon>lamiids</taxon>
        <taxon>Solanales</taxon>
        <taxon>Solanaceae</taxon>
        <taxon>Solanoideae</taxon>
        <taxon>Solaneae</taxon>
        <taxon>Solanum</taxon>
    </lineage>
</organism>
<proteinExistence type="predicted"/>
<dbReference type="Proteomes" id="UP001311915">
    <property type="component" value="Unassembled WGS sequence"/>
</dbReference>
<name>A0AAV9KU85_9SOLN</name>
<dbReference type="InterPro" id="IPR053098">
    <property type="entry name" value="Petuviruses_polyprotein"/>
</dbReference>
<dbReference type="PANTHER" id="PTHR48435">
    <property type="entry name" value="POLYPROTEIN"/>
    <property type="match status" value="1"/>
</dbReference>
<feature type="compositionally biased region" description="Acidic residues" evidence="1">
    <location>
        <begin position="115"/>
        <end position="129"/>
    </location>
</feature>
<dbReference type="PANTHER" id="PTHR48435:SF1">
    <property type="entry name" value="POLYPROTEIN"/>
    <property type="match status" value="1"/>
</dbReference>
<accession>A0AAV9KU85</accession>
<evidence type="ECO:0000313" key="2">
    <source>
        <dbReference type="EMBL" id="KAK4716518.1"/>
    </source>
</evidence>
<feature type="region of interest" description="Disordered" evidence="1">
    <location>
        <begin position="115"/>
        <end position="138"/>
    </location>
</feature>
<keyword evidence="3" id="KW-1185">Reference proteome</keyword>